<accession>A0A7W9P8Q6</accession>
<dbReference type="AlphaFoldDB" id="A0A7W9P8Q6"/>
<proteinExistence type="predicted"/>
<evidence type="ECO:0000313" key="1">
    <source>
        <dbReference type="EMBL" id="MBB5911561.1"/>
    </source>
</evidence>
<dbReference type="RefSeq" id="WP_157185576.1">
    <property type="nucleotide sequence ID" value="NZ_JACHIT010000001.1"/>
</dbReference>
<comment type="caution">
    <text evidence="1">The sequence shown here is derived from an EMBL/GenBank/DDBJ whole genome shotgun (WGS) entry which is preliminary data.</text>
</comment>
<dbReference type="Proteomes" id="UP000540412">
    <property type="component" value="Unassembled WGS sequence"/>
</dbReference>
<evidence type="ECO:0000313" key="2">
    <source>
        <dbReference type="Proteomes" id="UP000540412"/>
    </source>
</evidence>
<organism evidence="1 2">
    <name type="scientific">Nocardia transvalensis</name>
    <dbReference type="NCBI Taxonomy" id="37333"/>
    <lineage>
        <taxon>Bacteria</taxon>
        <taxon>Bacillati</taxon>
        <taxon>Actinomycetota</taxon>
        <taxon>Actinomycetes</taxon>
        <taxon>Mycobacteriales</taxon>
        <taxon>Nocardiaceae</taxon>
        <taxon>Nocardia</taxon>
    </lineage>
</organism>
<keyword evidence="2" id="KW-1185">Reference proteome</keyword>
<gene>
    <name evidence="1" type="ORF">BJY24_000428</name>
</gene>
<protein>
    <submittedName>
        <fullName evidence="1">Uncharacterized protein</fullName>
    </submittedName>
</protein>
<reference evidence="1 2" key="1">
    <citation type="submission" date="2020-08" db="EMBL/GenBank/DDBJ databases">
        <title>Sequencing the genomes of 1000 actinobacteria strains.</title>
        <authorList>
            <person name="Klenk H.-P."/>
        </authorList>
    </citation>
    <scope>NUCLEOTIDE SEQUENCE [LARGE SCALE GENOMIC DNA]</scope>
    <source>
        <strain evidence="1 2">DSM 43582</strain>
    </source>
</reference>
<dbReference type="EMBL" id="JACHIT010000001">
    <property type="protein sequence ID" value="MBB5911561.1"/>
    <property type="molecule type" value="Genomic_DNA"/>
</dbReference>
<sequence length="195" mass="20453">MSALRKVSMTIEGRVEHAAGTPTVTFRDAVGELLAVAADMVKSGGRPADPFGSGRGRKRYRITYADESTVVVDSGDAASTSVRRGDGTAVGTILRAESATAVASTGGTLFHFVRDPCTPPTPELLRLLVLDRSGSEIGCLDVVRAVVDSLSPNGITIHSTRLSVPLSADRTERDILLAACVDITLGSRPYCAELP</sequence>
<name>A0A7W9P8Q6_9NOCA</name>